<dbReference type="OMA" id="AKASRMC"/>
<keyword evidence="1" id="KW-1133">Transmembrane helix</keyword>
<dbReference type="VEuPathDB" id="FungiDB:CPSG_07545"/>
<dbReference type="EMBL" id="GL636499">
    <property type="protein sequence ID" value="EFW15918.1"/>
    <property type="molecule type" value="Genomic_DNA"/>
</dbReference>
<protein>
    <submittedName>
        <fullName evidence="2">Predicted protein</fullName>
    </submittedName>
</protein>
<keyword evidence="3" id="KW-1185">Reference proteome</keyword>
<dbReference type="HOGENOM" id="CLU_1602538_0_0_1"/>
<reference evidence="3" key="2">
    <citation type="submission" date="2010-03" db="EMBL/GenBank/DDBJ databases">
        <title>The genome sequence of Coccidioides posadasii strain Silveira.</title>
        <authorList>
            <consortium name="The Broad Institute Genome Sequencing Center for Infectious Disease"/>
            <person name="Neafsey D."/>
            <person name="Orbach M."/>
            <person name="Henn M.R."/>
            <person name="Cole G.T."/>
            <person name="Galgiani J."/>
            <person name="Gardner M.J."/>
            <person name="Kirkland T.N."/>
            <person name="Taylor J.W."/>
            <person name="Young S.K."/>
            <person name="Zeng Q."/>
            <person name="Koehrsen M."/>
            <person name="Alvarado L."/>
            <person name="Berlin A."/>
            <person name="Borenstein D."/>
            <person name="Chapman S.B."/>
            <person name="Chen Z."/>
            <person name="Engels R."/>
            <person name="Freedman E."/>
            <person name="Gellesch M."/>
            <person name="Goldberg J."/>
            <person name="Griggs A."/>
            <person name="Gujja S."/>
            <person name="Heilman E."/>
            <person name="Heiman D."/>
            <person name="Howarth C."/>
            <person name="Jen D."/>
            <person name="Larson L."/>
            <person name="Mehta T."/>
            <person name="Neiman D."/>
            <person name="Park D."/>
            <person name="Pearson M."/>
            <person name="Richards J."/>
            <person name="Roberts A."/>
            <person name="Saif S."/>
            <person name="Shea T."/>
            <person name="Shenoy N."/>
            <person name="Sisk P."/>
            <person name="Stolte C."/>
            <person name="Sykes S."/>
            <person name="Walk T."/>
            <person name="White J."/>
            <person name="Yandava C."/>
            <person name="Haas B."/>
            <person name="Nusbaum C."/>
            <person name="Birren B."/>
        </authorList>
    </citation>
    <scope>NUCLEOTIDE SEQUENCE [LARGE SCALE GENOMIC DNA]</scope>
    <source>
        <strain evidence="3">RMSCC 757 / Silveira</strain>
    </source>
</reference>
<keyword evidence="1" id="KW-0472">Membrane</keyword>
<reference evidence="3" key="1">
    <citation type="journal article" date="2010" name="Genome Res.">
        <title>Population genomic sequencing of Coccidioides fungi reveals recent hybridization and transposon control.</title>
        <authorList>
            <person name="Neafsey D.E."/>
            <person name="Barker B.M."/>
            <person name="Sharpton T.J."/>
            <person name="Stajich J.E."/>
            <person name="Park D.J."/>
            <person name="Whiston E."/>
            <person name="Hung C.-Y."/>
            <person name="McMahan C."/>
            <person name="White J."/>
            <person name="Sykes S."/>
            <person name="Heiman D."/>
            <person name="Young S."/>
            <person name="Zeng Q."/>
            <person name="Abouelleil A."/>
            <person name="Aftuck L."/>
            <person name="Bessette D."/>
            <person name="Brown A."/>
            <person name="FitzGerald M."/>
            <person name="Lui A."/>
            <person name="Macdonald J.P."/>
            <person name="Priest M."/>
            <person name="Orbach M.J."/>
            <person name="Galgiani J.N."/>
            <person name="Kirkland T.N."/>
            <person name="Cole G.T."/>
            <person name="Birren B.W."/>
            <person name="Henn M.R."/>
            <person name="Taylor J.W."/>
            <person name="Rounsley S.D."/>
        </authorList>
    </citation>
    <scope>NUCLEOTIDE SEQUENCE [LARGE SCALE GENOMIC DNA]</scope>
    <source>
        <strain evidence="3">RMSCC 757 / Silveira</strain>
    </source>
</reference>
<evidence type="ECO:0000313" key="2">
    <source>
        <dbReference type="EMBL" id="EFW15918.1"/>
    </source>
</evidence>
<dbReference type="Proteomes" id="UP000002497">
    <property type="component" value="Unassembled WGS sequence"/>
</dbReference>
<dbReference type="AlphaFoldDB" id="E9DCJ3"/>
<sequence>MAQLQPVTYEDIFFASALVAGRRFTLYWLVSVRSTTIIIIIVIIIINLSMQTLRANHRQRHGKPIEGLDDGKGTQRALLLGTLNIKLYGPGFQGANEVRLSPPEGKMAYRLWPQDMLFPSPNVNRLRVAKASRMCSVSQMRTNQGIPTFRRLDEQINRLLRHEDED</sequence>
<proteinExistence type="predicted"/>
<organism evidence="3">
    <name type="scientific">Coccidioides posadasii (strain RMSCC 757 / Silveira)</name>
    <name type="common">Valley fever fungus</name>
    <dbReference type="NCBI Taxonomy" id="443226"/>
    <lineage>
        <taxon>Eukaryota</taxon>
        <taxon>Fungi</taxon>
        <taxon>Dikarya</taxon>
        <taxon>Ascomycota</taxon>
        <taxon>Pezizomycotina</taxon>
        <taxon>Eurotiomycetes</taxon>
        <taxon>Eurotiomycetidae</taxon>
        <taxon>Onygenales</taxon>
        <taxon>Onygenaceae</taxon>
        <taxon>Coccidioides</taxon>
    </lineage>
</organism>
<keyword evidence="1" id="KW-0812">Transmembrane</keyword>
<evidence type="ECO:0000256" key="1">
    <source>
        <dbReference type="SAM" id="Phobius"/>
    </source>
</evidence>
<gene>
    <name evidence="2" type="ORF">CPSG_07545</name>
</gene>
<evidence type="ECO:0000313" key="3">
    <source>
        <dbReference type="Proteomes" id="UP000002497"/>
    </source>
</evidence>
<name>E9DCJ3_COCPS</name>
<feature type="transmembrane region" description="Helical" evidence="1">
    <location>
        <begin position="26"/>
        <end position="50"/>
    </location>
</feature>
<accession>E9DCJ3</accession>